<feature type="transmembrane region" description="Helical" evidence="7">
    <location>
        <begin position="435"/>
        <end position="458"/>
    </location>
</feature>
<feature type="transmembrane region" description="Helical" evidence="7">
    <location>
        <begin position="167"/>
        <end position="191"/>
    </location>
</feature>
<protein>
    <submittedName>
        <fullName evidence="9">SLC13 family permease</fullName>
    </submittedName>
</protein>
<keyword evidence="10" id="KW-1185">Reference proteome</keyword>
<evidence type="ECO:0000256" key="6">
    <source>
        <dbReference type="ARBA" id="ARBA00023136"/>
    </source>
</evidence>
<evidence type="ECO:0000259" key="8">
    <source>
        <dbReference type="Pfam" id="PF03600"/>
    </source>
</evidence>
<evidence type="ECO:0000256" key="5">
    <source>
        <dbReference type="ARBA" id="ARBA00022989"/>
    </source>
</evidence>
<dbReference type="PANTHER" id="PTHR43652">
    <property type="entry name" value="BASIC AMINO ACID ANTIPORTER YFCC-RELATED"/>
    <property type="match status" value="1"/>
</dbReference>
<evidence type="ECO:0000256" key="4">
    <source>
        <dbReference type="ARBA" id="ARBA00022737"/>
    </source>
</evidence>
<dbReference type="Pfam" id="PF03600">
    <property type="entry name" value="CitMHS"/>
    <property type="match status" value="1"/>
</dbReference>
<evidence type="ECO:0000256" key="3">
    <source>
        <dbReference type="ARBA" id="ARBA00022692"/>
    </source>
</evidence>
<dbReference type="Proteomes" id="UP001595721">
    <property type="component" value="Unassembled WGS sequence"/>
</dbReference>
<dbReference type="InterPro" id="IPR004680">
    <property type="entry name" value="Cit_transptr-like_dom"/>
</dbReference>
<comment type="subcellular location">
    <subcellularLocation>
        <location evidence="1">Membrane</location>
        <topology evidence="1">Multi-pass membrane protein</topology>
    </subcellularLocation>
</comment>
<dbReference type="EMBL" id="JBHRXJ010000011">
    <property type="protein sequence ID" value="MFC3529448.1"/>
    <property type="molecule type" value="Genomic_DNA"/>
</dbReference>
<feature type="transmembrane region" description="Helical" evidence="7">
    <location>
        <begin position="116"/>
        <end position="136"/>
    </location>
</feature>
<keyword evidence="3 7" id="KW-0812">Transmembrane</keyword>
<feature type="transmembrane region" description="Helical" evidence="7">
    <location>
        <begin position="211"/>
        <end position="232"/>
    </location>
</feature>
<evidence type="ECO:0000313" key="9">
    <source>
        <dbReference type="EMBL" id="MFC3529448.1"/>
    </source>
</evidence>
<reference evidence="10" key="1">
    <citation type="journal article" date="2019" name="Int. J. Syst. Evol. Microbiol.">
        <title>The Global Catalogue of Microorganisms (GCM) 10K type strain sequencing project: providing services to taxonomists for standard genome sequencing and annotation.</title>
        <authorList>
            <consortium name="The Broad Institute Genomics Platform"/>
            <consortium name="The Broad Institute Genome Sequencing Center for Infectious Disease"/>
            <person name="Wu L."/>
            <person name="Ma J."/>
        </authorList>
    </citation>
    <scope>NUCLEOTIDE SEQUENCE [LARGE SCALE GENOMIC DNA]</scope>
    <source>
        <strain evidence="10">KCTC 42899</strain>
    </source>
</reference>
<feature type="transmembrane region" description="Helical" evidence="7">
    <location>
        <begin position="260"/>
        <end position="293"/>
    </location>
</feature>
<evidence type="ECO:0000256" key="7">
    <source>
        <dbReference type="SAM" id="Phobius"/>
    </source>
</evidence>
<dbReference type="PANTHER" id="PTHR43652:SF2">
    <property type="entry name" value="BASIC AMINO ACID ANTIPORTER YFCC-RELATED"/>
    <property type="match status" value="1"/>
</dbReference>
<accession>A0ABV7R631</accession>
<dbReference type="InterPro" id="IPR051679">
    <property type="entry name" value="DASS-Related_Transporters"/>
</dbReference>
<feature type="transmembrane region" description="Helical" evidence="7">
    <location>
        <begin position="313"/>
        <end position="332"/>
    </location>
</feature>
<feature type="transmembrane region" description="Helical" evidence="7">
    <location>
        <begin position="84"/>
        <end position="109"/>
    </location>
</feature>
<keyword evidence="5 7" id="KW-1133">Transmembrane helix</keyword>
<proteinExistence type="predicted"/>
<keyword evidence="2" id="KW-0813">Transport</keyword>
<gene>
    <name evidence="9" type="ORF">ACFOMH_14810</name>
</gene>
<evidence type="ECO:0000313" key="10">
    <source>
        <dbReference type="Proteomes" id="UP001595721"/>
    </source>
</evidence>
<organism evidence="9 10">
    <name type="scientific">Paracoccus mangrovi</name>
    <dbReference type="NCBI Taxonomy" id="1715645"/>
    <lineage>
        <taxon>Bacteria</taxon>
        <taxon>Pseudomonadati</taxon>
        <taxon>Pseudomonadota</taxon>
        <taxon>Alphaproteobacteria</taxon>
        <taxon>Rhodobacterales</taxon>
        <taxon>Paracoccaceae</taxon>
        <taxon>Paracoccus</taxon>
    </lineage>
</organism>
<keyword evidence="6 7" id="KW-0472">Membrane</keyword>
<sequence>MTLPAPRLIALPLVALGLGWAIMTLPRTLAMDGRAALLALALAVLGWVGTRIPESLVALGAVLVLVLGGVLSEAQLFAALGSELVWLLLAAFVIAAVIRESGLTARLILPLVRLRLGFGVFAMLLTLMIAATAFVLPSTSGRAALLLPVFAALADALPDARLRRPLALIFPTAILLSAGASLIGAGAHLLAVESIRAATGLRLGYVDWAMLGLPFALLASLAGTGLILWLFVPRALLRQPLKPADMPAPDADQRRRQGRIALVLAVVVGLWLGAGLHGIGMATVALIGALVLLTPPFTRRKSKEIFRAVDVELLLYMTATVLMAQAMTATGADRWLAGQALGRLPADLHDSLVAVVALMAVISVAAHLFVTSRSARAAVLIPAVALPLAGLGHDAALMILVAVMGTGFCQTLMASAKPVAIFAGAEGGGFTQGDLLRLALPLAPMVTALLMLFALAVWPAQLAGLRPAQAVPEMVAMPADPPMAAPAEPARPAAMPAAEQPAVVPVMIPVPVIPAEPAVGASRPVPRPKGLGLRAAAPVAKRAAPQTVPPDLRGLQHRVNRALRPAGIRITIR</sequence>
<feature type="transmembrane region" description="Helical" evidence="7">
    <location>
        <begin position="352"/>
        <end position="370"/>
    </location>
</feature>
<evidence type="ECO:0000256" key="2">
    <source>
        <dbReference type="ARBA" id="ARBA00022448"/>
    </source>
</evidence>
<keyword evidence="4" id="KW-0677">Repeat</keyword>
<name>A0ABV7R631_9RHOB</name>
<dbReference type="RefSeq" id="WP_377745410.1">
    <property type="nucleotide sequence ID" value="NZ_JBHRXJ010000011.1"/>
</dbReference>
<comment type="caution">
    <text evidence="9">The sequence shown here is derived from an EMBL/GenBank/DDBJ whole genome shotgun (WGS) entry which is preliminary data.</text>
</comment>
<feature type="transmembrane region" description="Helical" evidence="7">
    <location>
        <begin position="56"/>
        <end position="78"/>
    </location>
</feature>
<feature type="transmembrane region" description="Helical" evidence="7">
    <location>
        <begin position="31"/>
        <end position="49"/>
    </location>
</feature>
<evidence type="ECO:0000256" key="1">
    <source>
        <dbReference type="ARBA" id="ARBA00004141"/>
    </source>
</evidence>
<feature type="domain" description="Citrate transporter-like" evidence="8">
    <location>
        <begin position="46"/>
        <end position="272"/>
    </location>
</feature>